<dbReference type="EMBL" id="AEUD01000026">
    <property type="protein sequence ID" value="EGD53361.1"/>
    <property type="molecule type" value="Genomic_DNA"/>
</dbReference>
<organism evidence="3 4">
    <name type="scientific">Gordonia neofelifaecis NRRL B-59395</name>
    <dbReference type="NCBI Taxonomy" id="644548"/>
    <lineage>
        <taxon>Bacteria</taxon>
        <taxon>Bacillati</taxon>
        <taxon>Actinomycetota</taxon>
        <taxon>Actinomycetes</taxon>
        <taxon>Mycobacteriales</taxon>
        <taxon>Gordoniaceae</taxon>
        <taxon>Gordonia</taxon>
    </lineage>
</organism>
<keyword evidence="2" id="KW-0472">Membrane</keyword>
<evidence type="ECO:0000313" key="4">
    <source>
        <dbReference type="Proteomes" id="UP000035065"/>
    </source>
</evidence>
<keyword evidence="4" id="KW-1185">Reference proteome</keyword>
<dbReference type="AlphaFoldDB" id="F1YPL6"/>
<dbReference type="STRING" id="644548.SCNU_19355"/>
<comment type="caution">
    <text evidence="3">The sequence shown here is derived from an EMBL/GenBank/DDBJ whole genome shotgun (WGS) entry which is preliminary data.</text>
</comment>
<reference evidence="3 4" key="1">
    <citation type="journal article" date="2011" name="J. Bacteriol.">
        <title>Draft Genome Sequence of Gordonia neofelifaecis NRRL B-59395, a Cholesterol-Degrading Actinomycete.</title>
        <authorList>
            <person name="Ge F."/>
            <person name="Li W."/>
            <person name="Chen G."/>
            <person name="Liu Y."/>
            <person name="Zhang G."/>
            <person name="Yong B."/>
            <person name="Wang Q."/>
            <person name="Wang N."/>
            <person name="Huang Z."/>
            <person name="Li W."/>
            <person name="Wang J."/>
            <person name="Wu C."/>
            <person name="Xie Q."/>
            <person name="Liu G."/>
        </authorList>
    </citation>
    <scope>NUCLEOTIDE SEQUENCE [LARGE SCALE GENOMIC DNA]</scope>
    <source>
        <strain evidence="3 4">NRRL B-59395</strain>
    </source>
</reference>
<feature type="region of interest" description="Disordered" evidence="1">
    <location>
        <begin position="102"/>
        <end position="148"/>
    </location>
</feature>
<proteinExistence type="predicted"/>
<evidence type="ECO:0000256" key="1">
    <source>
        <dbReference type="SAM" id="MobiDB-lite"/>
    </source>
</evidence>
<feature type="transmembrane region" description="Helical" evidence="2">
    <location>
        <begin position="73"/>
        <end position="94"/>
    </location>
</feature>
<sequence>MDRSSEQSPGYRPPLAAGQSYPPLGYSDRGAPMFTYDDRARELAGPQPVVVHEPEPAPPIHQPPPPPDRRRKLAIGVAVIAVGVLCLALAFRLFPSGNDDLATRADPPATQSTNDPYLQGLPDAPESSIPRDPNSPQQPPVRSEGATVDYEVESGRATILYVEDTSVQIDRSTGGTWRHTVRGSQNALLRVSVILADTQPASCSITVDGKVVARQSTQDSQSSGMLTCRYEG</sequence>
<dbReference type="InterPro" id="IPR038468">
    <property type="entry name" value="MmpS_C"/>
</dbReference>
<evidence type="ECO:0000256" key="2">
    <source>
        <dbReference type="SAM" id="Phobius"/>
    </source>
</evidence>
<name>F1YPL6_9ACTN</name>
<dbReference type="RefSeq" id="WP_009681055.1">
    <property type="nucleotide sequence ID" value="NZ_AEUD01000026.1"/>
</dbReference>
<dbReference type="Gene3D" id="2.60.40.2880">
    <property type="entry name" value="MmpS1-5, C-terminal soluble domain"/>
    <property type="match status" value="1"/>
</dbReference>
<protein>
    <submittedName>
        <fullName evidence="3">Uncharacterized protein</fullName>
    </submittedName>
</protein>
<keyword evidence="2" id="KW-1133">Transmembrane helix</keyword>
<gene>
    <name evidence="3" type="ORF">SCNU_19355</name>
</gene>
<evidence type="ECO:0000313" key="3">
    <source>
        <dbReference type="EMBL" id="EGD53361.1"/>
    </source>
</evidence>
<feature type="compositionally biased region" description="Pro residues" evidence="1">
    <location>
        <begin position="56"/>
        <end position="66"/>
    </location>
</feature>
<dbReference type="eggNOG" id="ENOG5031VXP">
    <property type="taxonomic scope" value="Bacteria"/>
</dbReference>
<accession>F1YPL6</accession>
<feature type="region of interest" description="Disordered" evidence="1">
    <location>
        <begin position="1"/>
        <end position="69"/>
    </location>
</feature>
<dbReference type="Proteomes" id="UP000035065">
    <property type="component" value="Unassembled WGS sequence"/>
</dbReference>
<dbReference type="OrthoDB" id="4381083at2"/>
<keyword evidence="2" id="KW-0812">Transmembrane</keyword>